<reference evidence="3 4" key="1">
    <citation type="submission" date="2016-08" db="EMBL/GenBank/DDBJ databases">
        <title>A Parts List for Fungal Cellulosomes Revealed by Comparative Genomics.</title>
        <authorList>
            <consortium name="DOE Joint Genome Institute"/>
            <person name="Haitjema C.H."/>
            <person name="Gilmore S.P."/>
            <person name="Henske J.K."/>
            <person name="Solomon K.V."/>
            <person name="De Groot R."/>
            <person name="Kuo A."/>
            <person name="Mondo S.J."/>
            <person name="Salamov A.A."/>
            <person name="Labutti K."/>
            <person name="Zhao Z."/>
            <person name="Chiniquy J."/>
            <person name="Barry K."/>
            <person name="Brewer H.M."/>
            <person name="Purvine S.O."/>
            <person name="Wright A.T."/>
            <person name="Boxma B."/>
            <person name="Van Alen T."/>
            <person name="Hackstein J.H."/>
            <person name="Baker S.E."/>
            <person name="Grigoriev I.V."/>
            <person name="O'Malley M.A."/>
        </authorList>
    </citation>
    <scope>NUCLEOTIDE SEQUENCE [LARGE SCALE GENOMIC DNA]</scope>
    <source>
        <strain evidence="3 4">S4</strain>
    </source>
</reference>
<dbReference type="EMBL" id="MCFG01000252">
    <property type="protein sequence ID" value="ORX77339.1"/>
    <property type="molecule type" value="Genomic_DNA"/>
</dbReference>
<feature type="compositionally biased region" description="Basic and acidic residues" evidence="2">
    <location>
        <begin position="441"/>
        <end position="452"/>
    </location>
</feature>
<sequence length="780" mass="91376">MAIDNSVNSKSNEQLLAFALEVSSSLLIQNQELDKFNRMLLLKVSSLKNDNLSICNKYQELKNINCSLKTRIQCLEKENEHIYKKFNFQNINEENDNENNLILEKDDKMNQLNLEIEKANTKIKDLTDICQQQKENILKLQEEKERNEKQIITWEKLKEEENEYQNSLESLHKKNEELKKSLDKINEKINKKNKIIANYDNVNIKILKQLVKIFFSSSKGNNPSIKQRKKKECLIFSINYSDNLLSEDLNNDENKMIKDFFGITKSKLINILYDELVKKKESLSENNKINETIVLSPSPKHYMNDMSSSSISPKHYMNDMSSSSISPKHYMNDISSTSLEYYKNDIAIPESDDTFCYLLFNSFSVNSMSNEKNDEHISCSNIDTDKLSSFKSEKKSDSENNGNDDTVYDTETNENSENKKNNKNNDNNENNKNMENNKNNENNENKENKENNNKMNNSYFSDNNIDIEKNNNFCNDNANIKKNNSFYNEDIIMNEKEYLTKICIEVSRYIKNNNPKITSQKIRIPIFEKLKLKIRNTYLNLINIISLNINIKKIESINSDYNNVDIDNTNDVGSSSYLIYPLTLQYFKLLIYIYDIENLIIKNITVNQVNNNNKMEQQLKNKLYPINETSSRDLKVFEKCSLLDEDSHQFSFVENSYDFEGNNIEIIRFNKAKQLSKKEKENKKNKSFKNSFANIKLNNSYIFNSNNKVKMIKKNRSSNDIFENKLKDIIKNDDNNNIYNNSNNNSQFINIPGNGNLKKDIISTCINKLKFNRLRFNPKK</sequence>
<evidence type="ECO:0000313" key="4">
    <source>
        <dbReference type="Proteomes" id="UP000193944"/>
    </source>
</evidence>
<dbReference type="Proteomes" id="UP000193944">
    <property type="component" value="Unassembled WGS sequence"/>
</dbReference>
<protein>
    <submittedName>
        <fullName evidence="3">Uncharacterized protein</fullName>
    </submittedName>
</protein>
<feature type="coiled-coil region" evidence="1">
    <location>
        <begin position="102"/>
        <end position="195"/>
    </location>
</feature>
<keyword evidence="1" id="KW-0175">Coiled coil</keyword>
<gene>
    <name evidence="3" type="ORF">BCR32DRAFT_270707</name>
</gene>
<evidence type="ECO:0000256" key="2">
    <source>
        <dbReference type="SAM" id="MobiDB-lite"/>
    </source>
</evidence>
<name>A0A1Y1WUV3_9FUNG</name>
<feature type="region of interest" description="Disordered" evidence="2">
    <location>
        <begin position="390"/>
        <end position="462"/>
    </location>
</feature>
<reference evidence="3 4" key="2">
    <citation type="submission" date="2016-08" db="EMBL/GenBank/DDBJ databases">
        <title>Pervasive Adenine N6-methylation of Active Genes in Fungi.</title>
        <authorList>
            <consortium name="DOE Joint Genome Institute"/>
            <person name="Mondo S.J."/>
            <person name="Dannebaum R.O."/>
            <person name="Kuo R.C."/>
            <person name="Labutti K."/>
            <person name="Haridas S."/>
            <person name="Kuo A."/>
            <person name="Salamov A."/>
            <person name="Ahrendt S.R."/>
            <person name="Lipzen A."/>
            <person name="Sullivan W."/>
            <person name="Andreopoulos W.B."/>
            <person name="Clum A."/>
            <person name="Lindquist E."/>
            <person name="Daum C."/>
            <person name="Ramamoorthy G.K."/>
            <person name="Gryganskyi A."/>
            <person name="Culley D."/>
            <person name="Magnuson J.K."/>
            <person name="James T.Y."/>
            <person name="O'Malley M.A."/>
            <person name="Stajich J.E."/>
            <person name="Spatafora J.W."/>
            <person name="Visel A."/>
            <person name="Grigoriev I.V."/>
        </authorList>
    </citation>
    <scope>NUCLEOTIDE SEQUENCE [LARGE SCALE GENOMIC DNA]</scope>
    <source>
        <strain evidence="3 4">S4</strain>
    </source>
</reference>
<dbReference type="AlphaFoldDB" id="A0A1Y1WUV3"/>
<evidence type="ECO:0000313" key="3">
    <source>
        <dbReference type="EMBL" id="ORX77339.1"/>
    </source>
</evidence>
<comment type="caution">
    <text evidence="3">The sequence shown here is derived from an EMBL/GenBank/DDBJ whole genome shotgun (WGS) entry which is preliminary data.</text>
</comment>
<feature type="compositionally biased region" description="Low complexity" evidence="2">
    <location>
        <begin position="424"/>
        <end position="440"/>
    </location>
</feature>
<organism evidence="3 4">
    <name type="scientific">Anaeromyces robustus</name>
    <dbReference type="NCBI Taxonomy" id="1754192"/>
    <lineage>
        <taxon>Eukaryota</taxon>
        <taxon>Fungi</taxon>
        <taxon>Fungi incertae sedis</taxon>
        <taxon>Chytridiomycota</taxon>
        <taxon>Chytridiomycota incertae sedis</taxon>
        <taxon>Neocallimastigomycetes</taxon>
        <taxon>Neocallimastigales</taxon>
        <taxon>Neocallimastigaceae</taxon>
        <taxon>Anaeromyces</taxon>
    </lineage>
</organism>
<keyword evidence="4" id="KW-1185">Reference proteome</keyword>
<accession>A0A1Y1WUV3</accession>
<evidence type="ECO:0000256" key="1">
    <source>
        <dbReference type="SAM" id="Coils"/>
    </source>
</evidence>
<proteinExistence type="predicted"/>
<dbReference type="STRING" id="1754192.A0A1Y1WUV3"/>